<evidence type="ECO:0000259" key="7">
    <source>
        <dbReference type="PROSITE" id="PS51686"/>
    </source>
</evidence>
<dbReference type="InterPro" id="IPR049560">
    <property type="entry name" value="MeTrfase_RsmB-F_NOP2_cat"/>
</dbReference>
<reference evidence="9" key="1">
    <citation type="submission" date="2016-12" db="EMBL/GenBank/DDBJ databases">
        <title>Comparative genomics of four Isosphaeraceae planctomycetes: a common pool of plasmids and glycoside hydrolase genes.</title>
        <authorList>
            <person name="Ivanova A."/>
        </authorList>
    </citation>
    <scope>NUCLEOTIDE SEQUENCE [LARGE SCALE GENOMIC DNA]</scope>
    <source>
        <strain evidence="9">PX4</strain>
    </source>
</reference>
<name>A0A1U7CWJ3_9BACT</name>
<dbReference type="InterPro" id="IPR001678">
    <property type="entry name" value="MeTrfase_RsmB-F_NOP2_dom"/>
</dbReference>
<sequence length="467" mass="51997">MSRKNTQPPRKRTSKPSTNRRLSAGGRPVGPARGKSIPALASLIASLAPGVLRDVVEKDKRLETSLTAAHESMRGLPRADRRLIYRALSSLVRWWGWIEPLKLVHVEDQLLLAWLLEAPDVPAVCRFWANKSMRDPDRLFSSGDAPNWTARAQGLKRFMDGKTVTADPWMLFPAWLRDELPVPPGDEPAKSRRLAFLHSLQTRLPLWVGVRGKPEKPVWNELRDTGLKPWIHRRIETAAKLDRDTDVGSLEPVNQGFVVVEDLASQAVAKVCDPDPGERWWVACGGTGLHALDLGAEMANKGAVIATFDHDAARHAAALRLRKSPFRNVAAKVWDGKYAPGKSGTYDGVLLDAPCSGVGVWRRHPEVRWIVRKPQLALFVERQRQLLELAATAVRPGGVIVYTVATATLCETQGLVTKFLADHPEFQLDPFPNPLEEASTTGILQIWPQIHDCEARFIARLIRSRAK</sequence>
<dbReference type="PROSITE" id="PS51686">
    <property type="entry name" value="SAM_MT_RSMB_NOP"/>
    <property type="match status" value="1"/>
</dbReference>
<evidence type="ECO:0000256" key="4">
    <source>
        <dbReference type="ARBA" id="ARBA00022884"/>
    </source>
</evidence>
<dbReference type="Pfam" id="PF01189">
    <property type="entry name" value="Methyltr_RsmB-F"/>
    <property type="match status" value="1"/>
</dbReference>
<evidence type="ECO:0000256" key="2">
    <source>
        <dbReference type="ARBA" id="ARBA00022679"/>
    </source>
</evidence>
<evidence type="ECO:0000256" key="6">
    <source>
        <dbReference type="SAM" id="MobiDB-lite"/>
    </source>
</evidence>
<feature type="domain" description="SAM-dependent MTase RsmB/NOP-type" evidence="7">
    <location>
        <begin position="194"/>
        <end position="464"/>
    </location>
</feature>
<keyword evidence="4 5" id="KW-0694">RNA-binding</keyword>
<dbReference type="KEGG" id="pbor:BSF38_04817"/>
<dbReference type="GO" id="GO:0003723">
    <property type="term" value="F:RNA binding"/>
    <property type="evidence" value="ECO:0007669"/>
    <property type="project" value="UniProtKB-UniRule"/>
</dbReference>
<accession>A0A1U7CWJ3</accession>
<organism evidence="8 9">
    <name type="scientific">Paludisphaera borealis</name>
    <dbReference type="NCBI Taxonomy" id="1387353"/>
    <lineage>
        <taxon>Bacteria</taxon>
        <taxon>Pseudomonadati</taxon>
        <taxon>Planctomycetota</taxon>
        <taxon>Planctomycetia</taxon>
        <taxon>Isosphaerales</taxon>
        <taxon>Isosphaeraceae</taxon>
        <taxon>Paludisphaera</taxon>
    </lineage>
</organism>
<dbReference type="OrthoDB" id="9810297at2"/>
<feature type="compositionally biased region" description="Basic residues" evidence="6">
    <location>
        <begin position="1"/>
        <end position="14"/>
    </location>
</feature>
<feature type="binding site" evidence="5">
    <location>
        <position position="335"/>
    </location>
    <ligand>
        <name>S-adenosyl-L-methionine</name>
        <dbReference type="ChEBI" id="CHEBI:59789"/>
    </ligand>
</feature>
<evidence type="ECO:0000256" key="5">
    <source>
        <dbReference type="PROSITE-ProRule" id="PRU01023"/>
    </source>
</evidence>
<evidence type="ECO:0000256" key="3">
    <source>
        <dbReference type="ARBA" id="ARBA00022691"/>
    </source>
</evidence>
<dbReference type="InterPro" id="IPR023267">
    <property type="entry name" value="RCMT"/>
</dbReference>
<feature type="binding site" evidence="5">
    <location>
        <position position="352"/>
    </location>
    <ligand>
        <name>S-adenosyl-L-methionine</name>
        <dbReference type="ChEBI" id="CHEBI:59789"/>
    </ligand>
</feature>
<dbReference type="PRINTS" id="PR02008">
    <property type="entry name" value="RCMTFAMILY"/>
</dbReference>
<dbReference type="Gene3D" id="3.40.50.150">
    <property type="entry name" value="Vaccinia Virus protein VP39"/>
    <property type="match status" value="1"/>
</dbReference>
<keyword evidence="2 5" id="KW-0808">Transferase</keyword>
<dbReference type="STRING" id="1387353.BSF38_04817"/>
<gene>
    <name evidence="8" type="primary">rsmB</name>
    <name evidence="8" type="ORF">BSF38_04817</name>
</gene>
<proteinExistence type="inferred from homology"/>
<dbReference type="Proteomes" id="UP000186309">
    <property type="component" value="Chromosome"/>
</dbReference>
<comment type="caution">
    <text evidence="5">Lacks conserved residue(s) required for the propagation of feature annotation.</text>
</comment>
<evidence type="ECO:0000256" key="1">
    <source>
        <dbReference type="ARBA" id="ARBA00022603"/>
    </source>
</evidence>
<evidence type="ECO:0000313" key="9">
    <source>
        <dbReference type="Proteomes" id="UP000186309"/>
    </source>
</evidence>
<keyword evidence="1 5" id="KW-0489">Methyltransferase</keyword>
<dbReference type="EMBL" id="CP019082">
    <property type="protein sequence ID" value="APW63253.1"/>
    <property type="molecule type" value="Genomic_DNA"/>
</dbReference>
<protein>
    <submittedName>
        <fullName evidence="8">Ribosomal RNA small subunit methyltransferase B</fullName>
        <ecNumber evidence="8">2.1.1.176</ecNumber>
    </submittedName>
</protein>
<dbReference type="InterPro" id="IPR029063">
    <property type="entry name" value="SAM-dependent_MTases_sf"/>
</dbReference>
<dbReference type="AlphaFoldDB" id="A0A1U7CWJ3"/>
<dbReference type="PANTHER" id="PTHR22807">
    <property type="entry name" value="NOP2 YEAST -RELATED NOL1/NOP2/FMU SUN DOMAIN-CONTAINING"/>
    <property type="match status" value="1"/>
</dbReference>
<evidence type="ECO:0000313" key="8">
    <source>
        <dbReference type="EMBL" id="APW63253.1"/>
    </source>
</evidence>
<keyword evidence="3 5" id="KW-0949">S-adenosyl-L-methionine</keyword>
<dbReference type="RefSeq" id="WP_076349632.1">
    <property type="nucleotide sequence ID" value="NZ_CP019082.1"/>
</dbReference>
<dbReference type="GO" id="GO:0008173">
    <property type="term" value="F:RNA methyltransferase activity"/>
    <property type="evidence" value="ECO:0007669"/>
    <property type="project" value="InterPro"/>
</dbReference>
<feature type="region of interest" description="Disordered" evidence="6">
    <location>
        <begin position="1"/>
        <end position="34"/>
    </location>
</feature>
<keyword evidence="9" id="KW-1185">Reference proteome</keyword>
<dbReference type="GO" id="GO:0001510">
    <property type="term" value="P:RNA methylation"/>
    <property type="evidence" value="ECO:0007669"/>
    <property type="project" value="InterPro"/>
</dbReference>
<dbReference type="EC" id="2.1.1.176" evidence="8"/>
<dbReference type="PANTHER" id="PTHR22807:SF53">
    <property type="entry name" value="RIBOSOMAL RNA SMALL SUBUNIT METHYLTRANSFERASE B-RELATED"/>
    <property type="match status" value="1"/>
</dbReference>
<dbReference type="SUPFAM" id="SSF53335">
    <property type="entry name" value="S-adenosyl-L-methionine-dependent methyltransferases"/>
    <property type="match status" value="1"/>
</dbReference>
<comment type="similarity">
    <text evidence="5">Belongs to the class I-like SAM-binding methyltransferase superfamily. RsmB/NOP family.</text>
</comment>